<organism evidence="2 3">
    <name type="scientific">Arsenicibacter rosenii</name>
    <dbReference type="NCBI Taxonomy" id="1750698"/>
    <lineage>
        <taxon>Bacteria</taxon>
        <taxon>Pseudomonadati</taxon>
        <taxon>Bacteroidota</taxon>
        <taxon>Cytophagia</taxon>
        <taxon>Cytophagales</taxon>
        <taxon>Spirosomataceae</taxon>
        <taxon>Arsenicibacter</taxon>
    </lineage>
</organism>
<dbReference type="RefSeq" id="WP_071505881.1">
    <property type="nucleotide sequence ID" value="NZ_MORL01000022.1"/>
</dbReference>
<dbReference type="AlphaFoldDB" id="A0A1S2VE77"/>
<keyword evidence="3" id="KW-1185">Reference proteome</keyword>
<gene>
    <name evidence="2" type="ORF">BLX24_24580</name>
</gene>
<feature type="transmembrane region" description="Helical" evidence="1">
    <location>
        <begin position="318"/>
        <end position="335"/>
    </location>
</feature>
<feature type="transmembrane region" description="Helical" evidence="1">
    <location>
        <begin position="166"/>
        <end position="184"/>
    </location>
</feature>
<feature type="transmembrane region" description="Helical" evidence="1">
    <location>
        <begin position="20"/>
        <end position="39"/>
    </location>
</feature>
<sequence>MTGILTKVLTRTIVKPFYEQNAGLLAVVFLIAGSFLRAIEHITLAEVAIRTHFVLAIYIGIWAIYGFHTTRFAARVLHDEPFLHHLRLIPVPTQWLVLVLTQLQLLLPVLVYAGFVATMAINAGIWLSLTVILLAIAALATWPLIWYTRILRNPATERFSGKLGSWFSQRFTTPYLFFFLRYLLSRQPVLLLLTKTGTLLVLLGLAALYPTDDYDLRLFGLGGLLAALAHITIVYRLYQFEHESLVLYRNLPVSILRRLLRYMIQIAVLLLPEAILLVRYRPHDQSLTAMLSIWAFALSLTLLEFSLLFKRHRLPDELFPALFWLLIGGFFAIMYQLPVWLLAGSGWLTASILFIRYYPQSVWETR</sequence>
<dbReference type="Proteomes" id="UP000181790">
    <property type="component" value="Unassembled WGS sequence"/>
</dbReference>
<feature type="transmembrane region" description="Helical" evidence="1">
    <location>
        <begin position="259"/>
        <end position="280"/>
    </location>
</feature>
<feature type="transmembrane region" description="Helical" evidence="1">
    <location>
        <begin position="286"/>
        <end position="309"/>
    </location>
</feature>
<evidence type="ECO:0000256" key="1">
    <source>
        <dbReference type="SAM" id="Phobius"/>
    </source>
</evidence>
<protein>
    <submittedName>
        <fullName evidence="2">Uncharacterized protein</fullName>
    </submittedName>
</protein>
<dbReference type="EMBL" id="MORL01000022">
    <property type="protein sequence ID" value="OIN56496.1"/>
    <property type="molecule type" value="Genomic_DNA"/>
</dbReference>
<comment type="caution">
    <text evidence="2">The sequence shown here is derived from an EMBL/GenBank/DDBJ whole genome shotgun (WGS) entry which is preliminary data.</text>
</comment>
<keyword evidence="1" id="KW-0472">Membrane</keyword>
<keyword evidence="1" id="KW-0812">Transmembrane</keyword>
<proteinExistence type="predicted"/>
<evidence type="ECO:0000313" key="3">
    <source>
        <dbReference type="Proteomes" id="UP000181790"/>
    </source>
</evidence>
<feature type="transmembrane region" description="Helical" evidence="1">
    <location>
        <begin position="125"/>
        <end position="146"/>
    </location>
</feature>
<name>A0A1S2VE77_9BACT</name>
<reference evidence="2 3" key="1">
    <citation type="submission" date="2016-10" db="EMBL/GenBank/DDBJ databases">
        <title>Arsenicibacter rosenii gen. nov., sp. nov., an efficient arsenic-methylating bacterium isolated from an arsenic-contaminated paddy soil.</title>
        <authorList>
            <person name="Huang K."/>
        </authorList>
    </citation>
    <scope>NUCLEOTIDE SEQUENCE [LARGE SCALE GENOMIC DNA]</scope>
    <source>
        <strain evidence="2 3">SM-1</strain>
    </source>
</reference>
<feature type="transmembrane region" description="Helical" evidence="1">
    <location>
        <begin position="51"/>
        <end position="74"/>
    </location>
</feature>
<feature type="transmembrane region" description="Helical" evidence="1">
    <location>
        <begin position="94"/>
        <end position="113"/>
    </location>
</feature>
<dbReference type="OrthoDB" id="935506at2"/>
<evidence type="ECO:0000313" key="2">
    <source>
        <dbReference type="EMBL" id="OIN56496.1"/>
    </source>
</evidence>
<keyword evidence="1" id="KW-1133">Transmembrane helix</keyword>
<feature type="transmembrane region" description="Helical" evidence="1">
    <location>
        <begin position="216"/>
        <end position="238"/>
    </location>
</feature>
<feature type="transmembrane region" description="Helical" evidence="1">
    <location>
        <begin position="189"/>
        <end position="210"/>
    </location>
</feature>
<accession>A0A1S2VE77</accession>